<evidence type="ECO:0000256" key="1">
    <source>
        <dbReference type="ARBA" id="ARBA00004651"/>
    </source>
</evidence>
<dbReference type="SUPFAM" id="SSF90123">
    <property type="entry name" value="ABC transporter transmembrane region"/>
    <property type="match status" value="1"/>
</dbReference>
<dbReference type="GO" id="GO:0016887">
    <property type="term" value="F:ATP hydrolysis activity"/>
    <property type="evidence" value="ECO:0007669"/>
    <property type="project" value="InterPro"/>
</dbReference>
<dbReference type="PANTHER" id="PTHR24221:SF606">
    <property type="entry name" value="COLICIN V SECRETION-PROCESSING ATP-BINDING PROTEIN"/>
    <property type="match status" value="1"/>
</dbReference>
<dbReference type="PROSITE" id="PS50990">
    <property type="entry name" value="PEPTIDASE_C39"/>
    <property type="match status" value="1"/>
</dbReference>
<gene>
    <name evidence="11" type="ORF">E8A74_03145</name>
</gene>
<dbReference type="Proteomes" id="UP000309215">
    <property type="component" value="Unassembled WGS sequence"/>
</dbReference>
<organism evidence="11 12">
    <name type="scientific">Polyangium fumosum</name>
    <dbReference type="NCBI Taxonomy" id="889272"/>
    <lineage>
        <taxon>Bacteria</taxon>
        <taxon>Pseudomonadati</taxon>
        <taxon>Myxococcota</taxon>
        <taxon>Polyangia</taxon>
        <taxon>Polyangiales</taxon>
        <taxon>Polyangiaceae</taxon>
        <taxon>Polyangium</taxon>
    </lineage>
</organism>
<evidence type="ECO:0000256" key="2">
    <source>
        <dbReference type="ARBA" id="ARBA00022692"/>
    </source>
</evidence>
<accession>A0A4V5PNL0</accession>
<name>A0A4V5PNL0_9BACT</name>
<feature type="transmembrane region" description="Helical" evidence="7">
    <location>
        <begin position="176"/>
        <end position="198"/>
    </location>
</feature>
<comment type="caution">
    <text evidence="11">The sequence shown here is derived from an EMBL/GenBank/DDBJ whole genome shotgun (WGS) entry which is preliminary data.</text>
</comment>
<evidence type="ECO:0000256" key="3">
    <source>
        <dbReference type="ARBA" id="ARBA00022741"/>
    </source>
</evidence>
<dbReference type="Gene3D" id="1.20.1560.10">
    <property type="entry name" value="ABC transporter type 1, transmembrane domain"/>
    <property type="match status" value="1"/>
</dbReference>
<evidence type="ECO:0000256" key="7">
    <source>
        <dbReference type="SAM" id="Phobius"/>
    </source>
</evidence>
<dbReference type="GO" id="GO:0008233">
    <property type="term" value="F:peptidase activity"/>
    <property type="evidence" value="ECO:0007669"/>
    <property type="project" value="InterPro"/>
</dbReference>
<dbReference type="RefSeq" id="WP_136927396.1">
    <property type="nucleotide sequence ID" value="NZ_SSMQ01000002.1"/>
</dbReference>
<protein>
    <submittedName>
        <fullName evidence="11">Peptidase domain-containing ABC transporter</fullName>
    </submittedName>
</protein>
<dbReference type="GO" id="GO:0140359">
    <property type="term" value="F:ABC-type transporter activity"/>
    <property type="evidence" value="ECO:0007669"/>
    <property type="project" value="InterPro"/>
</dbReference>
<keyword evidence="5 7" id="KW-1133">Transmembrane helix</keyword>
<dbReference type="Pfam" id="PF00005">
    <property type="entry name" value="ABC_tran"/>
    <property type="match status" value="1"/>
</dbReference>
<dbReference type="Pfam" id="PF03412">
    <property type="entry name" value="Peptidase_C39"/>
    <property type="match status" value="1"/>
</dbReference>
<dbReference type="GO" id="GO:0006508">
    <property type="term" value="P:proteolysis"/>
    <property type="evidence" value="ECO:0007669"/>
    <property type="project" value="InterPro"/>
</dbReference>
<sequence length="703" mass="76063">MASVAESEASPPRPARAVPIILQGEPSECGLACLAMVASSWGLEADLAALRAKLTTTPRGLSLRMLMSLAAALGLAARPVRIGLHRLGDLKTPAILHWNMDHFVVLEKLTGDVASIVDPARGRVRMKIDAVSPSFTGIAVELTPTDAFSREPIALSRSFRRAWIDDPHLRSVALRALWLTVLLQASIVSLPFAYRSLIDRHPTAGTSDPAMLTILTGIALMIVVQAGASWTRGVLVTRFGNLFVHRVSAHIVGRLFSLPVSFFQRQILGDVLARVRSVDAIRRFVTDRAIPLLIDLAVSVVTAALMIRFSPKLAAIVILGLAIETTMRFAALPRQRELSDELLHAEGKELARLLESIRAVQAIKLAGREAQRFALWENDLVRVLNANMRLSRLQTGVESAASTIGALEWVLVLGIGVLGVGADPVPLGTLFGFLAYRGVFRERFGTLTENLSSLQLVGVHLRRLDDLMLAEAEPVGGRDMPVDGAGALSLKNVRFRYAATEPLVLDDVSLEVPAGACVAIVGPSGSGKSTLIKIILGIETPSEGDVHLDDASIRDVHRHGWRERFGTVMQDDTLLAGSIAENIAFFDATIDMDRVRAAARDASIADEIEAMPMEYGTLVGDMGAQISGGQRQRILIARALYRQPKIILFDEGTANLDADNETRIAAVLANLAPTRIVVAHRSHLVSVADIVYEVRGGRVTRMR</sequence>
<keyword evidence="6 7" id="KW-0472">Membrane</keyword>
<dbReference type="GO" id="GO:0005524">
    <property type="term" value="F:ATP binding"/>
    <property type="evidence" value="ECO:0007669"/>
    <property type="project" value="UniProtKB-KW"/>
</dbReference>
<evidence type="ECO:0000256" key="6">
    <source>
        <dbReference type="ARBA" id="ARBA00023136"/>
    </source>
</evidence>
<dbReference type="InterPro" id="IPR011527">
    <property type="entry name" value="ABC1_TM_dom"/>
</dbReference>
<dbReference type="PROSITE" id="PS50929">
    <property type="entry name" value="ABC_TM1F"/>
    <property type="match status" value="1"/>
</dbReference>
<keyword evidence="12" id="KW-1185">Reference proteome</keyword>
<comment type="subcellular location">
    <subcellularLocation>
        <location evidence="1">Cell membrane</location>
        <topology evidence="1">Multi-pass membrane protein</topology>
    </subcellularLocation>
</comment>
<feature type="transmembrane region" description="Helical" evidence="7">
    <location>
        <begin position="210"/>
        <end position="231"/>
    </location>
</feature>
<dbReference type="InterPro" id="IPR027417">
    <property type="entry name" value="P-loop_NTPase"/>
</dbReference>
<dbReference type="Pfam" id="PF00664">
    <property type="entry name" value="ABC_membrane"/>
    <property type="match status" value="1"/>
</dbReference>
<keyword evidence="2 7" id="KW-0812">Transmembrane</keyword>
<dbReference type="Gene3D" id="3.90.70.10">
    <property type="entry name" value="Cysteine proteinases"/>
    <property type="match status" value="1"/>
</dbReference>
<keyword evidence="3" id="KW-0547">Nucleotide-binding</keyword>
<feature type="domain" description="ABC transmembrane type-1" evidence="9">
    <location>
        <begin position="179"/>
        <end position="456"/>
    </location>
</feature>
<dbReference type="SMART" id="SM00382">
    <property type="entry name" value="AAA"/>
    <property type="match status" value="1"/>
</dbReference>
<reference evidence="11 12" key="1">
    <citation type="submission" date="2019-04" db="EMBL/GenBank/DDBJ databases">
        <authorList>
            <person name="Li Y."/>
            <person name="Wang J."/>
        </authorList>
    </citation>
    <scope>NUCLEOTIDE SEQUENCE [LARGE SCALE GENOMIC DNA]</scope>
    <source>
        <strain evidence="11 12">DSM 14668</strain>
    </source>
</reference>
<feature type="domain" description="ABC transporter" evidence="8">
    <location>
        <begin position="488"/>
        <end position="702"/>
    </location>
</feature>
<evidence type="ECO:0000256" key="4">
    <source>
        <dbReference type="ARBA" id="ARBA00022840"/>
    </source>
</evidence>
<evidence type="ECO:0000259" key="9">
    <source>
        <dbReference type="PROSITE" id="PS50929"/>
    </source>
</evidence>
<keyword evidence="4" id="KW-0067">ATP-binding</keyword>
<evidence type="ECO:0000313" key="11">
    <source>
        <dbReference type="EMBL" id="TKD12758.1"/>
    </source>
</evidence>
<evidence type="ECO:0000259" key="10">
    <source>
        <dbReference type="PROSITE" id="PS50990"/>
    </source>
</evidence>
<dbReference type="SUPFAM" id="SSF52540">
    <property type="entry name" value="P-loop containing nucleoside triphosphate hydrolases"/>
    <property type="match status" value="1"/>
</dbReference>
<feature type="transmembrane region" description="Helical" evidence="7">
    <location>
        <begin position="313"/>
        <end position="331"/>
    </location>
</feature>
<evidence type="ECO:0000259" key="8">
    <source>
        <dbReference type="PROSITE" id="PS50893"/>
    </source>
</evidence>
<dbReference type="AlphaFoldDB" id="A0A4V5PNL0"/>
<dbReference type="InterPro" id="IPR003593">
    <property type="entry name" value="AAA+_ATPase"/>
</dbReference>
<dbReference type="InterPro" id="IPR039421">
    <property type="entry name" value="Type_1_exporter"/>
</dbReference>
<dbReference type="InterPro" id="IPR005074">
    <property type="entry name" value="Peptidase_C39"/>
</dbReference>
<proteinExistence type="predicted"/>
<dbReference type="EMBL" id="SSMQ01000002">
    <property type="protein sequence ID" value="TKD12758.1"/>
    <property type="molecule type" value="Genomic_DNA"/>
</dbReference>
<dbReference type="InterPro" id="IPR017871">
    <property type="entry name" value="ABC_transporter-like_CS"/>
</dbReference>
<dbReference type="InterPro" id="IPR036640">
    <property type="entry name" value="ABC1_TM_sf"/>
</dbReference>
<feature type="domain" description="Peptidase C39" evidence="10">
    <location>
        <begin position="23"/>
        <end position="142"/>
    </location>
</feature>
<evidence type="ECO:0000256" key="5">
    <source>
        <dbReference type="ARBA" id="ARBA00022989"/>
    </source>
</evidence>
<dbReference type="PROSITE" id="PS00211">
    <property type="entry name" value="ABC_TRANSPORTER_1"/>
    <property type="match status" value="1"/>
</dbReference>
<dbReference type="Gene3D" id="3.40.50.300">
    <property type="entry name" value="P-loop containing nucleotide triphosphate hydrolases"/>
    <property type="match status" value="1"/>
</dbReference>
<dbReference type="PANTHER" id="PTHR24221">
    <property type="entry name" value="ATP-BINDING CASSETTE SUB-FAMILY B"/>
    <property type="match status" value="1"/>
</dbReference>
<dbReference type="OrthoDB" id="9772049at2"/>
<dbReference type="GO" id="GO:0005886">
    <property type="term" value="C:plasma membrane"/>
    <property type="evidence" value="ECO:0007669"/>
    <property type="project" value="UniProtKB-SubCell"/>
</dbReference>
<dbReference type="GO" id="GO:0034040">
    <property type="term" value="F:ATPase-coupled lipid transmembrane transporter activity"/>
    <property type="evidence" value="ECO:0007669"/>
    <property type="project" value="TreeGrafter"/>
</dbReference>
<dbReference type="PROSITE" id="PS50893">
    <property type="entry name" value="ABC_TRANSPORTER_2"/>
    <property type="match status" value="1"/>
</dbReference>
<dbReference type="InterPro" id="IPR003439">
    <property type="entry name" value="ABC_transporter-like_ATP-bd"/>
</dbReference>
<evidence type="ECO:0000313" key="12">
    <source>
        <dbReference type="Proteomes" id="UP000309215"/>
    </source>
</evidence>
<feature type="transmembrane region" description="Helical" evidence="7">
    <location>
        <begin position="289"/>
        <end position="307"/>
    </location>
</feature>
<dbReference type="CDD" id="cd18567">
    <property type="entry name" value="ABC_6TM_CvaB_RaxB_like"/>
    <property type="match status" value="1"/>
</dbReference>